<keyword evidence="2" id="KW-0238">DNA-binding</keyword>
<evidence type="ECO:0000256" key="2">
    <source>
        <dbReference type="ARBA" id="ARBA00023125"/>
    </source>
</evidence>
<sequence length="223" mass="23865">MAKGRVDITSVPDRVYAILREQILAGELEPESRLHQEGISAELGVSRTPVREAIARLAAEGLVELLANRGARVAAVRSGDMAAAYEARLGIEPLAARLAAARRDAAELAKLRKTLTPARRGPKAAYAASRAFHLELAVASGNPFLVDFSEALWAGRLGLHVYAQQMTPEQFAKDALEHEHILDAIEAGDGATAERLTREHITHAQDVLAGRVDADGRALSDAA</sequence>
<dbReference type="Pfam" id="PF00392">
    <property type="entry name" value="GntR"/>
    <property type="match status" value="1"/>
</dbReference>
<dbReference type="EMBL" id="JAPDOD010000008">
    <property type="protein sequence ID" value="MDA0161003.1"/>
    <property type="molecule type" value="Genomic_DNA"/>
</dbReference>
<dbReference type="PRINTS" id="PR00035">
    <property type="entry name" value="HTHGNTR"/>
</dbReference>
<dbReference type="PROSITE" id="PS50949">
    <property type="entry name" value="HTH_GNTR"/>
    <property type="match status" value="1"/>
</dbReference>
<dbReference type="InterPro" id="IPR000524">
    <property type="entry name" value="Tscrpt_reg_HTH_GntR"/>
</dbReference>
<evidence type="ECO:0000313" key="6">
    <source>
        <dbReference type="Proteomes" id="UP001149140"/>
    </source>
</evidence>
<keyword evidence="6" id="KW-1185">Reference proteome</keyword>
<evidence type="ECO:0000259" key="4">
    <source>
        <dbReference type="PROSITE" id="PS50949"/>
    </source>
</evidence>
<reference evidence="5" key="1">
    <citation type="submission" date="2022-10" db="EMBL/GenBank/DDBJ databases">
        <title>The WGS of Solirubrobacter ginsenosidimutans DSM 21036.</title>
        <authorList>
            <person name="Jiang Z."/>
        </authorList>
    </citation>
    <scope>NUCLEOTIDE SEQUENCE</scope>
    <source>
        <strain evidence="5">DSM 21036</strain>
    </source>
</reference>
<dbReference type="SMART" id="SM00345">
    <property type="entry name" value="HTH_GNTR"/>
    <property type="match status" value="1"/>
</dbReference>
<feature type="domain" description="HTH gntR-type" evidence="4">
    <location>
        <begin position="9"/>
        <end position="76"/>
    </location>
</feature>
<keyword evidence="3" id="KW-0804">Transcription</keyword>
<evidence type="ECO:0000313" key="5">
    <source>
        <dbReference type="EMBL" id="MDA0161003.1"/>
    </source>
</evidence>
<organism evidence="5 6">
    <name type="scientific">Solirubrobacter ginsenosidimutans</name>
    <dbReference type="NCBI Taxonomy" id="490573"/>
    <lineage>
        <taxon>Bacteria</taxon>
        <taxon>Bacillati</taxon>
        <taxon>Actinomycetota</taxon>
        <taxon>Thermoleophilia</taxon>
        <taxon>Solirubrobacterales</taxon>
        <taxon>Solirubrobacteraceae</taxon>
        <taxon>Solirubrobacter</taxon>
    </lineage>
</organism>
<comment type="caution">
    <text evidence="5">The sequence shown here is derived from an EMBL/GenBank/DDBJ whole genome shotgun (WGS) entry which is preliminary data.</text>
</comment>
<accession>A0A9X3MWK0</accession>
<dbReference type="PANTHER" id="PTHR43537">
    <property type="entry name" value="TRANSCRIPTIONAL REGULATOR, GNTR FAMILY"/>
    <property type="match status" value="1"/>
</dbReference>
<dbReference type="GO" id="GO:0003677">
    <property type="term" value="F:DNA binding"/>
    <property type="evidence" value="ECO:0007669"/>
    <property type="project" value="UniProtKB-KW"/>
</dbReference>
<evidence type="ECO:0000256" key="3">
    <source>
        <dbReference type="ARBA" id="ARBA00023163"/>
    </source>
</evidence>
<gene>
    <name evidence="5" type="ORF">OM076_12060</name>
</gene>
<dbReference type="Gene3D" id="1.10.10.10">
    <property type="entry name" value="Winged helix-like DNA-binding domain superfamily/Winged helix DNA-binding domain"/>
    <property type="match status" value="1"/>
</dbReference>
<proteinExistence type="predicted"/>
<dbReference type="GO" id="GO:0003700">
    <property type="term" value="F:DNA-binding transcription factor activity"/>
    <property type="evidence" value="ECO:0007669"/>
    <property type="project" value="InterPro"/>
</dbReference>
<dbReference type="InterPro" id="IPR011711">
    <property type="entry name" value="GntR_C"/>
</dbReference>
<dbReference type="InterPro" id="IPR036390">
    <property type="entry name" value="WH_DNA-bd_sf"/>
</dbReference>
<dbReference type="Gene3D" id="1.20.120.530">
    <property type="entry name" value="GntR ligand-binding domain-like"/>
    <property type="match status" value="1"/>
</dbReference>
<dbReference type="SUPFAM" id="SSF48008">
    <property type="entry name" value="GntR ligand-binding domain-like"/>
    <property type="match status" value="1"/>
</dbReference>
<keyword evidence="1" id="KW-0805">Transcription regulation</keyword>
<dbReference type="AlphaFoldDB" id="A0A9X3MWK0"/>
<dbReference type="Proteomes" id="UP001149140">
    <property type="component" value="Unassembled WGS sequence"/>
</dbReference>
<dbReference type="RefSeq" id="WP_270040144.1">
    <property type="nucleotide sequence ID" value="NZ_JAPDOD010000008.1"/>
</dbReference>
<evidence type="ECO:0000256" key="1">
    <source>
        <dbReference type="ARBA" id="ARBA00023015"/>
    </source>
</evidence>
<protein>
    <submittedName>
        <fullName evidence="5">GntR family transcriptional regulator</fullName>
    </submittedName>
</protein>
<dbReference type="Pfam" id="PF07729">
    <property type="entry name" value="FCD"/>
    <property type="match status" value="1"/>
</dbReference>
<dbReference type="InterPro" id="IPR008920">
    <property type="entry name" value="TF_FadR/GntR_C"/>
</dbReference>
<dbReference type="SMART" id="SM00895">
    <property type="entry name" value="FCD"/>
    <property type="match status" value="1"/>
</dbReference>
<dbReference type="InterPro" id="IPR036388">
    <property type="entry name" value="WH-like_DNA-bd_sf"/>
</dbReference>
<dbReference type="CDD" id="cd07377">
    <property type="entry name" value="WHTH_GntR"/>
    <property type="match status" value="1"/>
</dbReference>
<name>A0A9X3MWK0_9ACTN</name>
<dbReference type="PANTHER" id="PTHR43537:SF5">
    <property type="entry name" value="UXU OPERON TRANSCRIPTIONAL REGULATOR"/>
    <property type="match status" value="1"/>
</dbReference>
<dbReference type="SUPFAM" id="SSF46785">
    <property type="entry name" value="Winged helix' DNA-binding domain"/>
    <property type="match status" value="1"/>
</dbReference>